<comment type="caution">
    <text evidence="3">The sequence shown here is derived from an EMBL/GenBank/DDBJ whole genome shotgun (WGS) entry which is preliminary data.</text>
</comment>
<evidence type="ECO:0000313" key="4">
    <source>
        <dbReference type="Proteomes" id="UP000729733"/>
    </source>
</evidence>
<dbReference type="InterPro" id="IPR006016">
    <property type="entry name" value="UspA"/>
</dbReference>
<dbReference type="PANTHER" id="PTHR46268:SF8">
    <property type="entry name" value="UNIVERSAL STRESS PROTEIN SLL1388"/>
    <property type="match status" value="1"/>
</dbReference>
<dbReference type="InterPro" id="IPR006015">
    <property type="entry name" value="Universal_stress_UspA"/>
</dbReference>
<dbReference type="Proteomes" id="UP000729733">
    <property type="component" value="Unassembled WGS sequence"/>
</dbReference>
<dbReference type="AlphaFoldDB" id="A0A964BSM2"/>
<evidence type="ECO:0000259" key="2">
    <source>
        <dbReference type="Pfam" id="PF00582"/>
    </source>
</evidence>
<dbReference type="InterPro" id="IPR014729">
    <property type="entry name" value="Rossmann-like_a/b/a_fold"/>
</dbReference>
<organism evidence="3 4">
    <name type="scientific">Waterburya agarophytonicola KI4</name>
    <dbReference type="NCBI Taxonomy" id="2874699"/>
    <lineage>
        <taxon>Bacteria</taxon>
        <taxon>Bacillati</taxon>
        <taxon>Cyanobacteriota</taxon>
        <taxon>Cyanophyceae</taxon>
        <taxon>Pleurocapsales</taxon>
        <taxon>Hyellaceae</taxon>
        <taxon>Waterburya</taxon>
        <taxon>Waterburya agarophytonicola</taxon>
    </lineage>
</organism>
<sequence length="182" mass="20252">MFQKILVAVDHEPGSKQVFNQALSLAKADGGNLILLHVVSVEEENSPFMSPYLVYHKNRCIHVDPRIMRQANEEFDREWANFKQQGMELLRTFTKKAIAAGVSTEFTQITGQPSSTICEFAQSCHADVITIGRRGRSGFQEMLLGSVSNYVVHHAPCSVLLVQTPILEESTLPNSAETTIYA</sequence>
<keyword evidence="4" id="KW-1185">Reference proteome</keyword>
<evidence type="ECO:0000256" key="1">
    <source>
        <dbReference type="ARBA" id="ARBA00008791"/>
    </source>
</evidence>
<name>A0A964BSM2_9CYAN</name>
<dbReference type="SUPFAM" id="SSF52402">
    <property type="entry name" value="Adenine nucleotide alpha hydrolases-like"/>
    <property type="match status" value="1"/>
</dbReference>
<dbReference type="Pfam" id="PF00582">
    <property type="entry name" value="Usp"/>
    <property type="match status" value="2"/>
</dbReference>
<dbReference type="PANTHER" id="PTHR46268">
    <property type="entry name" value="STRESS RESPONSE PROTEIN NHAX"/>
    <property type="match status" value="1"/>
</dbReference>
<gene>
    <name evidence="3" type="ORF">I4641_12360</name>
</gene>
<dbReference type="PRINTS" id="PR01438">
    <property type="entry name" value="UNVRSLSTRESS"/>
</dbReference>
<feature type="domain" description="UspA" evidence="2">
    <location>
        <begin position="1"/>
        <end position="46"/>
    </location>
</feature>
<reference evidence="3" key="1">
    <citation type="journal article" date="2021" name="Antonie Van Leeuwenhoek">
        <title>Draft genome and description of Waterburya agarophytonicola gen. nov. sp. nov. (Pleurocapsales, Cyanobacteria): a seaweed symbiont.</title>
        <authorList>
            <person name="Bonthond G."/>
            <person name="Shalygin S."/>
            <person name="Bayer T."/>
            <person name="Weinberger F."/>
        </authorList>
    </citation>
    <scope>NUCLEOTIDE SEQUENCE</scope>
    <source>
        <strain evidence="3">KI4</strain>
    </source>
</reference>
<proteinExistence type="inferred from homology"/>
<feature type="domain" description="UspA" evidence="2">
    <location>
        <begin position="65"/>
        <end position="162"/>
    </location>
</feature>
<dbReference type="CDD" id="cd00293">
    <property type="entry name" value="USP-like"/>
    <property type="match status" value="1"/>
</dbReference>
<accession>A0A964BSM2</accession>
<protein>
    <submittedName>
        <fullName evidence="3">Universal stress protein</fullName>
    </submittedName>
</protein>
<evidence type="ECO:0000313" key="3">
    <source>
        <dbReference type="EMBL" id="MCC0177773.1"/>
    </source>
</evidence>
<dbReference type="RefSeq" id="WP_229640838.1">
    <property type="nucleotide sequence ID" value="NZ_JADWDC010000028.1"/>
</dbReference>
<dbReference type="Gene3D" id="3.40.50.620">
    <property type="entry name" value="HUPs"/>
    <property type="match status" value="1"/>
</dbReference>
<comment type="similarity">
    <text evidence="1">Belongs to the universal stress protein A family.</text>
</comment>
<dbReference type="EMBL" id="JADWDC010000028">
    <property type="protein sequence ID" value="MCC0177773.1"/>
    <property type="molecule type" value="Genomic_DNA"/>
</dbReference>